<gene>
    <name evidence="2" type="ORF">H8B06_19510</name>
</gene>
<evidence type="ECO:0000256" key="1">
    <source>
        <dbReference type="SAM" id="MobiDB-lite"/>
    </source>
</evidence>
<dbReference type="EMBL" id="JACOIK010000018">
    <property type="protein sequence ID" value="MBD1435016.1"/>
    <property type="molecule type" value="Genomic_DNA"/>
</dbReference>
<proteinExistence type="predicted"/>
<accession>A0ABR7YV14</accession>
<feature type="compositionally biased region" description="Polar residues" evidence="1">
    <location>
        <begin position="17"/>
        <end position="31"/>
    </location>
</feature>
<evidence type="ECO:0000313" key="3">
    <source>
        <dbReference type="Proteomes" id="UP000602759"/>
    </source>
</evidence>
<name>A0ABR7YV14_9SPHI</name>
<evidence type="ECO:0000313" key="2">
    <source>
        <dbReference type="EMBL" id="MBD1435016.1"/>
    </source>
</evidence>
<protein>
    <submittedName>
        <fullName evidence="2">Uncharacterized protein</fullName>
    </submittedName>
</protein>
<feature type="region of interest" description="Disordered" evidence="1">
    <location>
        <begin position="17"/>
        <end position="42"/>
    </location>
</feature>
<organism evidence="2 3">
    <name type="scientific">Sphingobacterium micropteri</name>
    <dbReference type="NCBI Taxonomy" id="2763501"/>
    <lineage>
        <taxon>Bacteria</taxon>
        <taxon>Pseudomonadati</taxon>
        <taxon>Bacteroidota</taxon>
        <taxon>Sphingobacteriia</taxon>
        <taxon>Sphingobacteriales</taxon>
        <taxon>Sphingobacteriaceae</taxon>
        <taxon>Sphingobacterium</taxon>
    </lineage>
</organism>
<dbReference type="Proteomes" id="UP000602759">
    <property type="component" value="Unassembled WGS sequence"/>
</dbReference>
<reference evidence="2 3" key="1">
    <citation type="submission" date="2020-08" db="EMBL/GenBank/DDBJ databases">
        <title>Sphingobacterium sp. DN00404 isolated from aquaculture water.</title>
        <authorList>
            <person name="Zhang M."/>
        </authorList>
    </citation>
    <scope>NUCLEOTIDE SEQUENCE [LARGE SCALE GENOMIC DNA]</scope>
    <source>
        <strain evidence="2 3">DN00404</strain>
    </source>
</reference>
<keyword evidence="3" id="KW-1185">Reference proteome</keyword>
<dbReference type="RefSeq" id="WP_190995875.1">
    <property type="nucleotide sequence ID" value="NZ_JACOIK010000018.1"/>
</dbReference>
<comment type="caution">
    <text evidence="2">The sequence shown here is derived from an EMBL/GenBank/DDBJ whole genome shotgun (WGS) entry which is preliminary data.</text>
</comment>
<sequence>MQFQTAVRVAVEEQPKLTRSNTEVVPNQSRSGLEALPKDTRTAPEETGGVFAVFLTCLKRGSSIDAVRM</sequence>